<dbReference type="STRING" id="1356854.N007_05620"/>
<dbReference type="AlphaFoldDB" id="T0BUG2"/>
<accession>A0A9E6ZRQ4</accession>
<dbReference type="KEGG" id="aaco:K1I37_14890"/>
<dbReference type="RefSeq" id="WP_021296167.1">
    <property type="nucleotide sequence ID" value="NZ_AURB01000124.1"/>
</dbReference>
<gene>
    <name evidence="1" type="ORF">K1I37_14890</name>
</gene>
<reference evidence="2" key="1">
    <citation type="journal article" date="2022" name="G3 (Bethesda)">
        <title>Unveiling the complete genome sequence of Alicyclobacillus acidoterrestris DSM 3922T, a taint-producing strain.</title>
        <authorList>
            <person name="Leonardo I.C."/>
            <person name="Barreto Crespo M.T."/>
            <person name="Gaspar F.B."/>
        </authorList>
    </citation>
    <scope>NUCLEOTIDE SEQUENCE [LARGE SCALE GENOMIC DNA]</scope>
    <source>
        <strain evidence="2">DSM 3922</strain>
    </source>
</reference>
<protein>
    <submittedName>
        <fullName evidence="1">Uncharacterized protein</fullName>
    </submittedName>
</protein>
<sequence>MNILDRINELADGTERPIIVLTQNEYDMLVKYCSTDDSGTWNITSIVLKDGRIADIKIMGGDGSMNNAKAYRPLGDEVLKYHVPTESSGKIIDTVDNILNLVWDLDRETWRLNGSVYGGSVNFDGDSGSGFPVSLQDKLLCIERALKETRNTLVNLADQFDARG</sequence>
<evidence type="ECO:0000313" key="2">
    <source>
        <dbReference type="Proteomes" id="UP000829401"/>
    </source>
</evidence>
<accession>T0BUG2</accession>
<dbReference type="Proteomes" id="UP000829401">
    <property type="component" value="Chromosome"/>
</dbReference>
<dbReference type="EMBL" id="CP080467">
    <property type="protein sequence ID" value="UNO47959.1"/>
    <property type="molecule type" value="Genomic_DNA"/>
</dbReference>
<evidence type="ECO:0000313" key="1">
    <source>
        <dbReference type="EMBL" id="UNO47959.1"/>
    </source>
</evidence>
<proteinExistence type="predicted"/>
<organism evidence="1 2">
    <name type="scientific">Alicyclobacillus acidoterrestris (strain ATCC 49025 / DSM 3922 / CIP 106132 / NCIMB 13137 / GD3B)</name>
    <dbReference type="NCBI Taxonomy" id="1356854"/>
    <lineage>
        <taxon>Bacteria</taxon>
        <taxon>Bacillati</taxon>
        <taxon>Bacillota</taxon>
        <taxon>Bacilli</taxon>
        <taxon>Bacillales</taxon>
        <taxon>Alicyclobacillaceae</taxon>
        <taxon>Alicyclobacillus</taxon>
    </lineage>
</organism>
<name>T0BUG2_ALIAG</name>
<keyword evidence="2" id="KW-1185">Reference proteome</keyword>